<dbReference type="eggNOG" id="COG0778">
    <property type="taxonomic scope" value="Bacteria"/>
</dbReference>
<dbReference type="InterPro" id="IPR000415">
    <property type="entry name" value="Nitroreductase-like"/>
</dbReference>
<evidence type="ECO:0000256" key="3">
    <source>
        <dbReference type="ARBA" id="ARBA00006205"/>
    </source>
</evidence>
<feature type="domain" description="CobQ/CobB/MinD/ParA nucleotide binding" evidence="11">
    <location>
        <begin position="8"/>
        <end position="172"/>
    </location>
</feature>
<dbReference type="CDD" id="cd03130">
    <property type="entry name" value="GATase1_CobB"/>
    <property type="match status" value="1"/>
</dbReference>
<dbReference type="InterPro" id="IPR012825">
    <property type="entry name" value="BluB"/>
</dbReference>
<evidence type="ECO:0000256" key="9">
    <source>
        <dbReference type="ARBA" id="ARBA00022962"/>
    </source>
</evidence>
<dbReference type="eggNOG" id="COG1797">
    <property type="taxonomic scope" value="Bacteria"/>
</dbReference>
<reference evidence="13 14" key="1">
    <citation type="submission" date="2011-08" db="EMBL/GenBank/DDBJ databases">
        <title>The genome of the obligate endobacterium of an arbuscular mycorrhizal fungus reveals an interphylum network of nutritional interactions.</title>
        <authorList>
            <person name="Ghignone S."/>
            <person name="Salvioli A."/>
            <person name="Anca I."/>
            <person name="Lumini E."/>
            <person name="Ortu G."/>
            <person name="Petiti L."/>
            <person name="Cruveiller S."/>
            <person name="Bianciotto V."/>
            <person name="Piffanelli P."/>
            <person name="Lanfranco L."/>
            <person name="Bonfante P."/>
        </authorList>
    </citation>
    <scope>NUCLEOTIDE SEQUENCE [LARGE SCALE GENOMIC DNA]</scope>
    <source>
        <strain evidence="13 14">BEG34</strain>
    </source>
</reference>
<evidence type="ECO:0000259" key="12">
    <source>
        <dbReference type="Pfam" id="PF07685"/>
    </source>
</evidence>
<dbReference type="GO" id="GO:0005524">
    <property type="term" value="F:ATP binding"/>
    <property type="evidence" value="ECO:0007669"/>
    <property type="project" value="UniProtKB-KW"/>
</dbReference>
<dbReference type="EC" id="6.3.5.9" evidence="13"/>
<keyword evidence="8" id="KW-0460">Magnesium</keyword>
<dbReference type="Gene3D" id="3.40.50.300">
    <property type="entry name" value="P-loop containing nucleotide triphosphate hydrolases"/>
    <property type="match status" value="1"/>
</dbReference>
<proteinExistence type="inferred from homology"/>
<organism evidence="13 14">
    <name type="scientific">Candidatus Glomeribacter gigasporarum BEG34</name>
    <dbReference type="NCBI Taxonomy" id="1070319"/>
    <lineage>
        <taxon>Bacteria</taxon>
        <taxon>Pseudomonadati</taxon>
        <taxon>Pseudomonadota</taxon>
        <taxon>Betaproteobacteria</taxon>
        <taxon>Burkholderiales</taxon>
        <taxon>Burkholderiaceae</taxon>
        <taxon>Candidatus Glomeribacter</taxon>
    </lineage>
</organism>
<dbReference type="GO" id="GO:0042242">
    <property type="term" value="F:cobyrinic acid a,c-diamide synthase activity"/>
    <property type="evidence" value="ECO:0007669"/>
    <property type="project" value="InterPro"/>
</dbReference>
<dbReference type="NCBIfam" id="TIGR02476">
    <property type="entry name" value="BluB"/>
    <property type="match status" value="1"/>
</dbReference>
<evidence type="ECO:0000259" key="10">
    <source>
        <dbReference type="Pfam" id="PF00881"/>
    </source>
</evidence>
<dbReference type="Gene3D" id="3.40.50.880">
    <property type="match status" value="1"/>
</dbReference>
<dbReference type="InterPro" id="IPR027417">
    <property type="entry name" value="P-loop_NTPase"/>
</dbReference>
<dbReference type="OrthoDB" id="9764035at2"/>
<feature type="domain" description="CobB/CobQ-like glutamine amidotransferase" evidence="12">
    <location>
        <begin position="237"/>
        <end position="418"/>
    </location>
</feature>
<sequence length="672" mass="73847">MPACPAVLISAPASGQGKTTMTAALARYHQRQGRRVRVFKTGPDFLDPMILARASGAPVYSLDLWMVGEAECRRLLADAARNADLILIEAMMGLFDGKPSSADLAARFGVPVIVVISAQAMAQTFGAIALGLAHFSPRVALFGVLANRVNSDRHAQMLKDALPAGLRWLGHLSGADNIELPNCHLGLRLANKISDLDRRLNRASEAIARTGLIHLPPPVTFAASERPSYPRLLNGVRIAIARDDAFSFIYPANVDLLRALGAQIRFFSPLANEALPDGADALYLPGGYPEWHAEPLAQHTHCAASIRAHAALGKPIFAECGGMLYLLERLTDGEGITTPMLGLMPGHAVMQTKPASLAMQQLDSIDGTITGHTFHYSRMTTTLTPWLTARHPLSGAQGEPLFRHGAIIATYLHLYWPSNPIFTARLLRGHLSDRVGICTVFPSDSGEPTTSREWNPMQAKMRFDDAEIAAVYRAIFERRDMRHFKPGNVEAETLKRLLRAAHHAPSVGFMQPWRIIHITDPALRVALHDVVERERRATAAALGERGDEFMRLKVEGILECGELLVAAMMDGRDKHVFGRRTLPEMDLASIACAIQNIWLAARAEGLGMGWVSLFDVDEVRRLLQMPEGAKPVAMLCLGHVEAFYERPMLEAQGWASRVPLERCVFENVWRSD</sequence>
<dbReference type="SUPFAM" id="SSF55469">
    <property type="entry name" value="FMN-dependent nitroreductase-like"/>
    <property type="match status" value="1"/>
</dbReference>
<dbReference type="NCBIfam" id="NF002204">
    <property type="entry name" value="PRK01077.1"/>
    <property type="match status" value="1"/>
</dbReference>
<evidence type="ECO:0000256" key="6">
    <source>
        <dbReference type="ARBA" id="ARBA00022741"/>
    </source>
</evidence>
<dbReference type="Pfam" id="PF00881">
    <property type="entry name" value="Nitroreductase"/>
    <property type="match status" value="1"/>
</dbReference>
<comment type="caution">
    <text evidence="13">The sequence shown here is derived from an EMBL/GenBank/DDBJ whole genome shotgun (WGS) entry which is preliminary data.</text>
</comment>
<dbReference type="CDD" id="cd05388">
    <property type="entry name" value="CobB_N"/>
    <property type="match status" value="1"/>
</dbReference>
<keyword evidence="14" id="KW-1185">Reference proteome</keyword>
<dbReference type="AlphaFoldDB" id="G2JAL3"/>
<evidence type="ECO:0000256" key="8">
    <source>
        <dbReference type="ARBA" id="ARBA00022842"/>
    </source>
</evidence>
<evidence type="ECO:0000313" key="13">
    <source>
        <dbReference type="EMBL" id="CCD29815.1"/>
    </source>
</evidence>
<dbReference type="GO" id="GO:0009236">
    <property type="term" value="P:cobalamin biosynthetic process"/>
    <property type="evidence" value="ECO:0007669"/>
    <property type="project" value="UniProtKB-KW"/>
</dbReference>
<dbReference type="EC" id="1.16.8.1" evidence="13"/>
<dbReference type="GO" id="GO:0043802">
    <property type="term" value="F:hydrogenobyrinic acid a,c-diamide synthase (glutamine-hydrolysing) activity"/>
    <property type="evidence" value="ECO:0007669"/>
    <property type="project" value="UniProtKB-EC"/>
</dbReference>
<gene>
    <name evidence="13" type="primary">CobB</name>
    <name evidence="13" type="ORF">CAGGBEG34_300015</name>
</gene>
<evidence type="ECO:0000313" key="14">
    <source>
        <dbReference type="Proteomes" id="UP000054051"/>
    </source>
</evidence>
<dbReference type="InterPro" id="IPR002586">
    <property type="entry name" value="CobQ/CobB/MinD/ParA_Nub-bd_dom"/>
</dbReference>
<dbReference type="PANTHER" id="PTHR43873:SF1">
    <property type="entry name" value="COBYRINATE A,C-DIAMIDE SYNTHASE"/>
    <property type="match status" value="1"/>
</dbReference>
<dbReference type="Gene3D" id="3.40.109.10">
    <property type="entry name" value="NADH Oxidase"/>
    <property type="match status" value="1"/>
</dbReference>
<keyword evidence="6" id="KW-0547">Nucleotide-binding</keyword>
<evidence type="ECO:0000256" key="5">
    <source>
        <dbReference type="ARBA" id="ARBA00022598"/>
    </source>
</evidence>
<dbReference type="Pfam" id="PF07685">
    <property type="entry name" value="GATase_3"/>
    <property type="match status" value="1"/>
</dbReference>
<keyword evidence="9" id="KW-0315">Glutamine amidotransferase</keyword>
<dbReference type="InterPro" id="IPR011698">
    <property type="entry name" value="GATase_3"/>
</dbReference>
<dbReference type="PROSITE" id="PS51274">
    <property type="entry name" value="GATASE_COBBQ"/>
    <property type="match status" value="1"/>
</dbReference>
<comment type="pathway">
    <text evidence="2">Cofactor biosynthesis; adenosylcobalamin biosynthesis.</text>
</comment>
<dbReference type="GO" id="GO:0016491">
    <property type="term" value="F:oxidoreductase activity"/>
    <property type="evidence" value="ECO:0007669"/>
    <property type="project" value="UniProtKB-KW"/>
</dbReference>
<comment type="similarity">
    <text evidence="3">Belongs to the CobB/CobQ family. CobQ subfamily.</text>
</comment>
<keyword evidence="5 13" id="KW-0436">Ligase</keyword>
<comment type="cofactor">
    <cofactor evidence="1">
        <name>Mg(2+)</name>
        <dbReference type="ChEBI" id="CHEBI:18420"/>
    </cofactor>
</comment>
<evidence type="ECO:0000256" key="4">
    <source>
        <dbReference type="ARBA" id="ARBA00022573"/>
    </source>
</evidence>
<dbReference type="Pfam" id="PF01656">
    <property type="entry name" value="CbiA"/>
    <property type="match status" value="1"/>
</dbReference>
<evidence type="ECO:0000259" key="11">
    <source>
        <dbReference type="Pfam" id="PF01656"/>
    </source>
</evidence>
<dbReference type="STRING" id="1070319.CAGGBEG34_300015"/>
<dbReference type="InterPro" id="IPR029062">
    <property type="entry name" value="Class_I_gatase-like"/>
</dbReference>
<dbReference type="SUPFAM" id="SSF52317">
    <property type="entry name" value="Class I glutamine amidotransferase-like"/>
    <property type="match status" value="1"/>
</dbReference>
<dbReference type="PANTHER" id="PTHR43873">
    <property type="entry name" value="COBYRINATE A,C-DIAMIDE SYNTHASE"/>
    <property type="match status" value="1"/>
</dbReference>
<accession>G2JAL3</accession>
<evidence type="ECO:0000256" key="2">
    <source>
        <dbReference type="ARBA" id="ARBA00004953"/>
    </source>
</evidence>
<keyword evidence="13" id="KW-0560">Oxidoreductase</keyword>
<evidence type="ECO:0000256" key="7">
    <source>
        <dbReference type="ARBA" id="ARBA00022840"/>
    </source>
</evidence>
<dbReference type="InterPro" id="IPR029479">
    <property type="entry name" value="Nitroreductase"/>
</dbReference>
<name>G2JAL3_9BURK</name>
<dbReference type="Proteomes" id="UP000054051">
    <property type="component" value="Unassembled WGS sequence"/>
</dbReference>
<dbReference type="SUPFAM" id="SSF52540">
    <property type="entry name" value="P-loop containing nucleoside triphosphate hydrolases"/>
    <property type="match status" value="1"/>
</dbReference>
<keyword evidence="7" id="KW-0067">ATP-binding</keyword>
<dbReference type="EMBL" id="CAFB01000048">
    <property type="protein sequence ID" value="CCD29815.1"/>
    <property type="molecule type" value="Genomic_DNA"/>
</dbReference>
<keyword evidence="4" id="KW-0169">Cobalamin biosynthesis</keyword>
<protein>
    <submittedName>
        <fullName evidence="13">Cobyrinic acid A,C-diamide synthase/Cob(II)yrinic acid a,c-diamide reductase (Contains 5,6-dimethylbenzimidazole biosynthesis function,BluB)</fullName>
        <ecNumber evidence="13">1.16.8.1</ecNumber>
        <ecNumber evidence="13">6.3.5.9</ecNumber>
    </submittedName>
</protein>
<dbReference type="InterPro" id="IPR004484">
    <property type="entry name" value="CbiA/CobB_synth"/>
</dbReference>
<evidence type="ECO:0000256" key="1">
    <source>
        <dbReference type="ARBA" id="ARBA00001946"/>
    </source>
</evidence>
<feature type="domain" description="Nitroreductase" evidence="10">
    <location>
        <begin position="476"/>
        <end position="639"/>
    </location>
</feature>